<feature type="compositionally biased region" description="Gly residues" evidence="1">
    <location>
        <begin position="216"/>
        <end position="225"/>
    </location>
</feature>
<evidence type="ECO:0000256" key="2">
    <source>
        <dbReference type="SAM" id="Phobius"/>
    </source>
</evidence>
<feature type="transmembrane region" description="Helical" evidence="2">
    <location>
        <begin position="57"/>
        <end position="80"/>
    </location>
</feature>
<evidence type="ECO:0000313" key="4">
    <source>
        <dbReference type="Proteomes" id="UP000799537"/>
    </source>
</evidence>
<evidence type="ECO:0008006" key="5">
    <source>
        <dbReference type="Google" id="ProtNLM"/>
    </source>
</evidence>
<dbReference type="PROSITE" id="PS51257">
    <property type="entry name" value="PROKAR_LIPOPROTEIN"/>
    <property type="match status" value="1"/>
</dbReference>
<feature type="region of interest" description="Disordered" evidence="1">
    <location>
        <begin position="200"/>
        <end position="225"/>
    </location>
</feature>
<keyword evidence="2" id="KW-1133">Transmembrane helix</keyword>
<protein>
    <recommendedName>
        <fullName evidence="5">MARVEL domain-containing protein</fullName>
    </recommendedName>
</protein>
<dbReference type="GeneID" id="54562150"/>
<keyword evidence="2" id="KW-0472">Membrane</keyword>
<organism evidence="3 4">
    <name type="scientific">Zasmidium cellare ATCC 36951</name>
    <dbReference type="NCBI Taxonomy" id="1080233"/>
    <lineage>
        <taxon>Eukaryota</taxon>
        <taxon>Fungi</taxon>
        <taxon>Dikarya</taxon>
        <taxon>Ascomycota</taxon>
        <taxon>Pezizomycotina</taxon>
        <taxon>Dothideomycetes</taxon>
        <taxon>Dothideomycetidae</taxon>
        <taxon>Mycosphaerellales</taxon>
        <taxon>Mycosphaerellaceae</taxon>
        <taxon>Zasmidium</taxon>
    </lineage>
</organism>
<dbReference type="Proteomes" id="UP000799537">
    <property type="component" value="Unassembled WGS sequence"/>
</dbReference>
<proteinExistence type="predicted"/>
<dbReference type="EMBL" id="ML993619">
    <property type="protein sequence ID" value="KAF2161370.1"/>
    <property type="molecule type" value="Genomic_DNA"/>
</dbReference>
<dbReference type="OrthoDB" id="3890746at2759"/>
<dbReference type="RefSeq" id="XP_033662259.1">
    <property type="nucleotide sequence ID" value="XM_033808878.1"/>
</dbReference>
<name>A0A6A6C5A3_ZASCE</name>
<feature type="transmembrane region" description="Helical" evidence="2">
    <location>
        <begin position="148"/>
        <end position="172"/>
    </location>
</feature>
<evidence type="ECO:0000313" key="3">
    <source>
        <dbReference type="EMBL" id="KAF2161370.1"/>
    </source>
</evidence>
<evidence type="ECO:0000256" key="1">
    <source>
        <dbReference type="SAM" id="MobiDB-lite"/>
    </source>
</evidence>
<keyword evidence="4" id="KW-1185">Reference proteome</keyword>
<gene>
    <name evidence="3" type="ORF">M409DRAFT_28105</name>
</gene>
<dbReference type="AlphaFoldDB" id="A0A6A6C5A3"/>
<reference evidence="3" key="1">
    <citation type="journal article" date="2020" name="Stud. Mycol.">
        <title>101 Dothideomycetes genomes: a test case for predicting lifestyles and emergence of pathogens.</title>
        <authorList>
            <person name="Haridas S."/>
            <person name="Albert R."/>
            <person name="Binder M."/>
            <person name="Bloem J."/>
            <person name="Labutti K."/>
            <person name="Salamov A."/>
            <person name="Andreopoulos B."/>
            <person name="Baker S."/>
            <person name="Barry K."/>
            <person name="Bills G."/>
            <person name="Bluhm B."/>
            <person name="Cannon C."/>
            <person name="Castanera R."/>
            <person name="Culley D."/>
            <person name="Daum C."/>
            <person name="Ezra D."/>
            <person name="Gonzalez J."/>
            <person name="Henrissat B."/>
            <person name="Kuo A."/>
            <person name="Liang C."/>
            <person name="Lipzen A."/>
            <person name="Lutzoni F."/>
            <person name="Magnuson J."/>
            <person name="Mondo S."/>
            <person name="Nolan M."/>
            <person name="Ohm R."/>
            <person name="Pangilinan J."/>
            <person name="Park H.-J."/>
            <person name="Ramirez L."/>
            <person name="Alfaro M."/>
            <person name="Sun H."/>
            <person name="Tritt A."/>
            <person name="Yoshinaga Y."/>
            <person name="Zwiers L.-H."/>
            <person name="Turgeon B."/>
            <person name="Goodwin S."/>
            <person name="Spatafora J."/>
            <person name="Crous P."/>
            <person name="Grigoriev I."/>
        </authorList>
    </citation>
    <scope>NUCLEOTIDE SEQUENCE</scope>
    <source>
        <strain evidence="3">ATCC 36951</strain>
    </source>
</reference>
<accession>A0A6A6C5A3</accession>
<sequence length="225" mass="24438">MAARLRIPTLALAALSIGLNVAILGCAGRTLNVFMQERYTSTWFMPVWSSHFDTRELWALIGTSAAVLVLNLILTAGLFAGSLPANLLILTSSSLSSAVSLIAIIFSSVLNNQAPNSDTLQTWTCRWRDVADEGVPRNYDTLCHETRFAYYTTIPSLILQLLLLGLALYTFFVAGRKARGLRLEGEKDHELGDVRQLSVETKMESPKSGTDSLGIVAGGGRGKFS</sequence>
<feature type="transmembrane region" description="Helical" evidence="2">
    <location>
        <begin position="87"/>
        <end position="110"/>
    </location>
</feature>
<keyword evidence="2" id="KW-0812">Transmembrane</keyword>